<evidence type="ECO:0000259" key="4">
    <source>
        <dbReference type="PROSITE" id="PS50014"/>
    </source>
</evidence>
<name>A0ABN8QK60_9CNID</name>
<evidence type="ECO:0000313" key="5">
    <source>
        <dbReference type="EMBL" id="CAH3165694.1"/>
    </source>
</evidence>
<dbReference type="SMART" id="SM00297">
    <property type="entry name" value="BROMO"/>
    <property type="match status" value="1"/>
</dbReference>
<dbReference type="SUPFAM" id="SSF47370">
    <property type="entry name" value="Bromodomain"/>
    <property type="match status" value="1"/>
</dbReference>
<dbReference type="Proteomes" id="UP001159427">
    <property type="component" value="Unassembled WGS sequence"/>
</dbReference>
<feature type="domain" description="Bromo" evidence="4">
    <location>
        <begin position="254"/>
        <end position="327"/>
    </location>
</feature>
<feature type="compositionally biased region" description="Basic and acidic residues" evidence="3">
    <location>
        <begin position="139"/>
        <end position="151"/>
    </location>
</feature>
<feature type="compositionally biased region" description="Acidic residues" evidence="3">
    <location>
        <begin position="152"/>
        <end position="162"/>
    </location>
</feature>
<evidence type="ECO:0000313" key="6">
    <source>
        <dbReference type="Proteomes" id="UP001159427"/>
    </source>
</evidence>
<dbReference type="Gene3D" id="1.20.920.10">
    <property type="entry name" value="Bromodomain-like"/>
    <property type="match status" value="1"/>
</dbReference>
<accession>A0ABN8QK60</accession>
<feature type="compositionally biased region" description="Acidic residues" evidence="3">
    <location>
        <begin position="170"/>
        <end position="183"/>
    </location>
</feature>
<dbReference type="PANTHER" id="PTHR15398">
    <property type="entry name" value="BROMODOMAIN-CONTAINING PROTEIN 8"/>
    <property type="match status" value="1"/>
</dbReference>
<comment type="caution">
    <text evidence="5">The sequence shown here is derived from an EMBL/GenBank/DDBJ whole genome shotgun (WGS) entry which is preliminary data.</text>
</comment>
<evidence type="ECO:0000256" key="2">
    <source>
        <dbReference type="PROSITE-ProRule" id="PRU00035"/>
    </source>
</evidence>
<dbReference type="PANTHER" id="PTHR15398:SF4">
    <property type="entry name" value="BROMODOMAIN-CONTAINING PROTEIN 8 ISOFORM X1"/>
    <property type="match status" value="1"/>
</dbReference>
<dbReference type="EMBL" id="CALNXI010001344">
    <property type="protein sequence ID" value="CAH3165694.1"/>
    <property type="molecule type" value="Genomic_DNA"/>
</dbReference>
<reference evidence="5 6" key="1">
    <citation type="submission" date="2022-05" db="EMBL/GenBank/DDBJ databases">
        <authorList>
            <consortium name="Genoscope - CEA"/>
            <person name="William W."/>
        </authorList>
    </citation>
    <scope>NUCLEOTIDE SEQUENCE [LARGE SCALE GENOMIC DNA]</scope>
</reference>
<proteinExistence type="predicted"/>
<keyword evidence="1 2" id="KW-0103">Bromodomain</keyword>
<evidence type="ECO:0000256" key="1">
    <source>
        <dbReference type="ARBA" id="ARBA00023117"/>
    </source>
</evidence>
<dbReference type="Pfam" id="PF00439">
    <property type="entry name" value="Bromodomain"/>
    <property type="match status" value="1"/>
</dbReference>
<keyword evidence="6" id="KW-1185">Reference proteome</keyword>
<dbReference type="InterPro" id="IPR001487">
    <property type="entry name" value="Bromodomain"/>
</dbReference>
<feature type="compositionally biased region" description="Basic and acidic residues" evidence="3">
    <location>
        <begin position="186"/>
        <end position="197"/>
    </location>
</feature>
<feature type="compositionally biased region" description="Acidic residues" evidence="3">
    <location>
        <begin position="129"/>
        <end position="138"/>
    </location>
</feature>
<feature type="compositionally biased region" description="Basic residues" evidence="3">
    <location>
        <begin position="111"/>
        <end position="121"/>
    </location>
</feature>
<feature type="compositionally biased region" description="Polar residues" evidence="3">
    <location>
        <begin position="56"/>
        <end position="66"/>
    </location>
</feature>
<feature type="compositionally biased region" description="Basic and acidic residues" evidence="3">
    <location>
        <begin position="32"/>
        <end position="50"/>
    </location>
</feature>
<evidence type="ECO:0000256" key="3">
    <source>
        <dbReference type="SAM" id="MobiDB-lite"/>
    </source>
</evidence>
<sequence>MPSISVNPKAAALTATLPSPLAITPPPTTPPADRKEMITDKFEPKMKNAEKISGAEITSVSLENEANSERASVDQSGTVPEVRVETTDTPVTSPRVSKRASKPGRPGRPPRAARRNQRNRSKSATSTDNEGDIEEEHEEESKFESVEVESEKTEEEEDNESIVEEKKEESDEEMERESGEEAVSDSGDRNQSEKDEPVTSMKDFLMERSGIGGSESVPGSPASQVSQGSSDEQEAIQAQKTWKKSIMLVWRAAANHKYANVFLHPVTDDEAPGYHSIVFSTKLIISNSFSCANGNCNTIRTTSEFQRDMMLMFQNALMYNSADHDVYRMAEEMRDDVMEQIQSYIATQIMVDSKMLRGHRQDVFHIFL</sequence>
<feature type="region of interest" description="Disordered" evidence="3">
    <location>
        <begin position="17"/>
        <end position="236"/>
    </location>
</feature>
<feature type="compositionally biased region" description="Polar residues" evidence="3">
    <location>
        <begin position="221"/>
        <end position="236"/>
    </location>
</feature>
<gene>
    <name evidence="5" type="ORF">PEVE_00005426</name>
</gene>
<dbReference type="InterPro" id="IPR036427">
    <property type="entry name" value="Bromodomain-like_sf"/>
</dbReference>
<protein>
    <recommendedName>
        <fullName evidence="4">Bromo domain-containing protein</fullName>
    </recommendedName>
</protein>
<dbReference type="PROSITE" id="PS50014">
    <property type="entry name" value="BROMODOMAIN_2"/>
    <property type="match status" value="1"/>
</dbReference>
<organism evidence="5 6">
    <name type="scientific">Porites evermanni</name>
    <dbReference type="NCBI Taxonomy" id="104178"/>
    <lineage>
        <taxon>Eukaryota</taxon>
        <taxon>Metazoa</taxon>
        <taxon>Cnidaria</taxon>
        <taxon>Anthozoa</taxon>
        <taxon>Hexacorallia</taxon>
        <taxon>Scleractinia</taxon>
        <taxon>Fungiina</taxon>
        <taxon>Poritidae</taxon>
        <taxon>Porites</taxon>
    </lineage>
</organism>